<proteinExistence type="predicted"/>
<dbReference type="EMBL" id="CP017708">
    <property type="protein sequence ID" value="WAN69526.1"/>
    <property type="molecule type" value="Genomic_DNA"/>
</dbReference>
<name>A0A9Q9UW64_MOOP1</name>
<evidence type="ECO:0000313" key="1">
    <source>
        <dbReference type="EMBL" id="WAN69526.1"/>
    </source>
</evidence>
<reference evidence="1" key="2">
    <citation type="submission" date="2022-10" db="EMBL/GenBank/DDBJ databases">
        <authorList>
            <person name="Ngo T.-E."/>
        </authorList>
    </citation>
    <scope>NUCLEOTIDE SEQUENCE</scope>
    <source>
        <strain evidence="1">JHB</strain>
    </source>
</reference>
<protein>
    <submittedName>
        <fullName evidence="1">Uncharacterized protein</fullName>
    </submittedName>
</protein>
<gene>
    <name evidence="1" type="ORF">BJP36_36145</name>
</gene>
<dbReference type="AlphaFoldDB" id="A0A9Q9UW64"/>
<accession>A0A9Q9UW64</accession>
<reference evidence="1" key="1">
    <citation type="journal article" date="2017" name="Proc. Natl. Acad. Sci. U.S.A.">
        <title>Comparative genomics uncovers the prolific and distinctive metabolic potential of the cyanobacterial genus Moorea.</title>
        <authorList>
            <person name="Leao T."/>
            <person name="Castelao G."/>
            <person name="Korobeynikov A."/>
            <person name="Monroe E.A."/>
            <person name="Podell S."/>
            <person name="Glukhov E."/>
            <person name="Allen E.E."/>
            <person name="Gerwick W.H."/>
            <person name="Gerwick L."/>
        </authorList>
    </citation>
    <scope>NUCLEOTIDE SEQUENCE</scope>
    <source>
        <strain evidence="1">JHB</strain>
    </source>
</reference>
<organism evidence="1">
    <name type="scientific">Moorena producens (strain JHB)</name>
    <dbReference type="NCBI Taxonomy" id="1454205"/>
    <lineage>
        <taxon>Bacteria</taxon>
        <taxon>Bacillati</taxon>
        <taxon>Cyanobacteriota</taxon>
        <taxon>Cyanophyceae</taxon>
        <taxon>Coleofasciculales</taxon>
        <taxon>Coleofasciculaceae</taxon>
        <taxon>Moorena</taxon>
    </lineage>
</organism>
<sequence>MLYSLLPTPYSLLPTPLSFPGRDNIHVAKTQGRYQIAIHGIFI</sequence>
<dbReference type="Proteomes" id="UP000176944">
    <property type="component" value="Chromosome"/>
</dbReference>